<dbReference type="GO" id="GO:0016780">
    <property type="term" value="F:phosphotransferase activity, for other substituted phosphate groups"/>
    <property type="evidence" value="ECO:0007669"/>
    <property type="project" value="TreeGrafter"/>
</dbReference>
<dbReference type="Proteomes" id="UP000534294">
    <property type="component" value="Unassembled WGS sequence"/>
</dbReference>
<evidence type="ECO:0000256" key="6">
    <source>
        <dbReference type="ARBA" id="ARBA00023136"/>
    </source>
</evidence>
<dbReference type="InterPro" id="IPR017475">
    <property type="entry name" value="EPS_sugar_tfrase"/>
</dbReference>
<dbReference type="Pfam" id="PF02397">
    <property type="entry name" value="Bac_transf"/>
    <property type="match status" value="1"/>
</dbReference>
<keyword evidence="10" id="KW-1185">Reference proteome</keyword>
<feature type="transmembrane region" description="Helical" evidence="7">
    <location>
        <begin position="152"/>
        <end position="172"/>
    </location>
</feature>
<feature type="transmembrane region" description="Helical" evidence="7">
    <location>
        <begin position="284"/>
        <end position="305"/>
    </location>
</feature>
<dbReference type="InterPro" id="IPR003362">
    <property type="entry name" value="Bact_transf"/>
</dbReference>
<keyword evidence="3 9" id="KW-0808">Transferase</keyword>
<dbReference type="PANTHER" id="PTHR30576">
    <property type="entry name" value="COLANIC BIOSYNTHESIS UDP-GLUCOSE LIPID CARRIER TRANSFERASE"/>
    <property type="match status" value="1"/>
</dbReference>
<feature type="transmembrane region" description="Helical" evidence="7">
    <location>
        <begin position="325"/>
        <end position="348"/>
    </location>
</feature>
<comment type="similarity">
    <text evidence="2">Belongs to the bacterial sugar transferase family.</text>
</comment>
<reference evidence="9 10" key="1">
    <citation type="submission" date="2020-08" db="EMBL/GenBank/DDBJ databases">
        <title>Genomic Encyclopedia of Type Strains, Phase IV (KMG-IV): sequencing the most valuable type-strain genomes for metagenomic binning, comparative biology and taxonomic classification.</title>
        <authorList>
            <person name="Goeker M."/>
        </authorList>
    </citation>
    <scope>NUCLEOTIDE SEQUENCE [LARGE SCALE GENOMIC DNA]</scope>
    <source>
        <strain evidence="9 10">DSM 12251</strain>
    </source>
</reference>
<dbReference type="RefSeq" id="WP_184211926.1">
    <property type="nucleotide sequence ID" value="NZ_JACHIF010000010.1"/>
</dbReference>
<dbReference type="EMBL" id="JACHIF010000010">
    <property type="protein sequence ID" value="MBB5039806.1"/>
    <property type="molecule type" value="Genomic_DNA"/>
</dbReference>
<evidence type="ECO:0000256" key="1">
    <source>
        <dbReference type="ARBA" id="ARBA00004141"/>
    </source>
</evidence>
<feature type="transmembrane region" description="Helical" evidence="7">
    <location>
        <begin position="89"/>
        <end position="109"/>
    </location>
</feature>
<accession>A0A7W7YP62</accession>
<protein>
    <submittedName>
        <fullName evidence="9">Exopolysaccharide biosynthesis polyprenyl glycosylphosphotransferase</fullName>
    </submittedName>
</protein>
<evidence type="ECO:0000256" key="3">
    <source>
        <dbReference type="ARBA" id="ARBA00022679"/>
    </source>
</evidence>
<dbReference type="Gene3D" id="3.40.50.720">
    <property type="entry name" value="NAD(P)-binding Rossmann-like Domain"/>
    <property type="match status" value="1"/>
</dbReference>
<keyword evidence="4 7" id="KW-0812">Transmembrane</keyword>
<name>A0A7W7YP62_9BACT</name>
<comment type="caution">
    <text evidence="9">The sequence shown here is derived from an EMBL/GenBank/DDBJ whole genome shotgun (WGS) entry which is preliminary data.</text>
</comment>
<evidence type="ECO:0000313" key="10">
    <source>
        <dbReference type="Proteomes" id="UP000534294"/>
    </source>
</evidence>
<evidence type="ECO:0000256" key="4">
    <source>
        <dbReference type="ARBA" id="ARBA00022692"/>
    </source>
</evidence>
<evidence type="ECO:0000259" key="8">
    <source>
        <dbReference type="Pfam" id="PF02397"/>
    </source>
</evidence>
<comment type="subcellular location">
    <subcellularLocation>
        <location evidence="1">Membrane</location>
        <topology evidence="1">Multi-pass membrane protein</topology>
    </subcellularLocation>
</comment>
<keyword evidence="5 7" id="KW-1133">Transmembrane helix</keyword>
<organism evidence="9 10">
    <name type="scientific">Prosthecobacter dejongeii</name>
    <dbReference type="NCBI Taxonomy" id="48465"/>
    <lineage>
        <taxon>Bacteria</taxon>
        <taxon>Pseudomonadati</taxon>
        <taxon>Verrucomicrobiota</taxon>
        <taxon>Verrucomicrobiia</taxon>
        <taxon>Verrucomicrobiales</taxon>
        <taxon>Verrucomicrobiaceae</taxon>
        <taxon>Prosthecobacter</taxon>
    </lineage>
</organism>
<evidence type="ECO:0000313" key="9">
    <source>
        <dbReference type="EMBL" id="MBB5039806.1"/>
    </source>
</evidence>
<proteinExistence type="inferred from homology"/>
<sequence length="504" mass="57309">MPKVSPTPSNNDRMLIGTPGAVTGNLLEKLEERRAWRLQETASPHLWVLVSILGDLIMAVAAGHAAYWLRFHSALRDFGNWDDMTLRQYTGHMTLGTATLLLAIGWQGIYHRNVLLRNRWIASRLGKAVLIWTLGFLAITLALKMQPSISRVYVALNGACALLLLLGWRMAFNRFLHSPKRIRSLQQRTLFVGWNEDAQRLWQTLSQDKAHAFELIGWVDASGWRDASAPSSDIPFVGYLEDIHRVIARHEVDMIIVADLARQHLVELANLCEREMIQFKLAPSVFRIFVSGLSLETIAGTPVLGVNRLPLDSTLNVLAKRALDIVGASVGLLLSAPIIAFFGFMVWWESGGPIFYRQRRWGMNGVAFDIIKIRSMKLNAEANTGAQWCVQDDPRRLKVGAFMRKWNIDEVPQFWNVLKGQMSLVGPRPERPELIADFKHEIPHYNARHHAKPGMTGWAQVKGLRGDTDLAERIKCDLWYLENWSLLLDIQIMFLTFFKRDNAY</sequence>
<dbReference type="NCBIfam" id="TIGR03025">
    <property type="entry name" value="EPS_sugtrans"/>
    <property type="match status" value="1"/>
</dbReference>
<feature type="transmembrane region" description="Helical" evidence="7">
    <location>
        <begin position="129"/>
        <end position="146"/>
    </location>
</feature>
<feature type="transmembrane region" description="Helical" evidence="7">
    <location>
        <begin position="46"/>
        <end position="69"/>
    </location>
</feature>
<evidence type="ECO:0000256" key="2">
    <source>
        <dbReference type="ARBA" id="ARBA00006464"/>
    </source>
</evidence>
<gene>
    <name evidence="9" type="ORF">HNQ64_004084</name>
</gene>
<evidence type="ECO:0000256" key="5">
    <source>
        <dbReference type="ARBA" id="ARBA00022989"/>
    </source>
</evidence>
<feature type="domain" description="Bacterial sugar transferase" evidence="8">
    <location>
        <begin position="320"/>
        <end position="498"/>
    </location>
</feature>
<keyword evidence="6 7" id="KW-0472">Membrane</keyword>
<dbReference type="Pfam" id="PF13727">
    <property type="entry name" value="CoA_binding_3"/>
    <property type="match status" value="1"/>
</dbReference>
<dbReference type="GO" id="GO:0016020">
    <property type="term" value="C:membrane"/>
    <property type="evidence" value="ECO:0007669"/>
    <property type="project" value="UniProtKB-SubCell"/>
</dbReference>
<dbReference type="PANTHER" id="PTHR30576:SF0">
    <property type="entry name" value="UNDECAPRENYL-PHOSPHATE N-ACETYLGALACTOSAMINYL 1-PHOSPHATE TRANSFERASE-RELATED"/>
    <property type="match status" value="1"/>
</dbReference>
<dbReference type="AlphaFoldDB" id="A0A7W7YP62"/>
<evidence type="ECO:0000256" key="7">
    <source>
        <dbReference type="SAM" id="Phobius"/>
    </source>
</evidence>